<organism evidence="12 13">
    <name type="scientific">Anoxybacillus andreesenii</name>
    <dbReference type="NCBI Taxonomy" id="1325932"/>
    <lineage>
        <taxon>Bacteria</taxon>
        <taxon>Bacillati</taxon>
        <taxon>Bacillota</taxon>
        <taxon>Bacilli</taxon>
        <taxon>Bacillales</taxon>
        <taxon>Anoxybacillaceae</taxon>
        <taxon>Anoxybacillus</taxon>
    </lineage>
</organism>
<name>A0ABT9V9K8_9BACL</name>
<dbReference type="EMBL" id="JAUSTU010000032">
    <property type="protein sequence ID" value="MDQ0157607.1"/>
    <property type="molecule type" value="Genomic_DNA"/>
</dbReference>
<dbReference type="Proteomes" id="UP001231362">
    <property type="component" value="Unassembled WGS sequence"/>
</dbReference>
<keyword evidence="12" id="KW-0449">Lipoprotein</keyword>
<dbReference type="PIRSF" id="PIRSF006268">
    <property type="entry name" value="ApbE"/>
    <property type="match status" value="1"/>
</dbReference>
<protein>
    <recommendedName>
        <fullName evidence="3 11">FAD:protein FMN transferase</fullName>
        <ecNumber evidence="2 11">2.7.1.180</ecNumber>
    </recommendedName>
    <alternativeName>
        <fullName evidence="9 11">Flavin transferase</fullName>
    </alternativeName>
</protein>
<comment type="cofactor">
    <cofactor evidence="1">
        <name>Mg(2+)</name>
        <dbReference type="ChEBI" id="CHEBI:18420"/>
    </cofactor>
</comment>
<dbReference type="PANTHER" id="PTHR30040:SF2">
    <property type="entry name" value="FAD:PROTEIN FMN TRANSFERASE"/>
    <property type="match status" value="1"/>
</dbReference>
<dbReference type="SUPFAM" id="SSF143631">
    <property type="entry name" value="ApbE-like"/>
    <property type="match status" value="1"/>
</dbReference>
<evidence type="ECO:0000256" key="1">
    <source>
        <dbReference type="ARBA" id="ARBA00001946"/>
    </source>
</evidence>
<sequence>MDSFEMKVMNTTFYIEISNSVISDWKDIISELLRYFEREFSRFQTNNELWRFNQLERDLTAVVSPVLYDLLEKADEYHRKTEGRFSPYLLSELVAHGYDQSFPFEASKNSFVPIDYQIESQPLIFHRNCKITKKTEQKIDLGGIAKGYAVAAIAQWLKKDAHSKFGMVDGGGDIALWSNGEKTWNIGVMDPFNEEKELGSFEIQNGGIATSNIVYRSWWQDGTRKHHLLDGRTGLPVEPKIVQATVVSQHCLDAEIGAKICFMEDPITVKNVLKTISHKFNFVLIKPDGQIVRGGGQ</sequence>
<keyword evidence="4 11" id="KW-0285">Flavoprotein</keyword>
<dbReference type="Gene3D" id="3.10.520.10">
    <property type="entry name" value="ApbE-like domains"/>
    <property type="match status" value="1"/>
</dbReference>
<dbReference type="EC" id="2.7.1.180" evidence="2 11"/>
<evidence type="ECO:0000313" key="13">
    <source>
        <dbReference type="Proteomes" id="UP001231362"/>
    </source>
</evidence>
<reference evidence="12 13" key="1">
    <citation type="submission" date="2023-07" db="EMBL/GenBank/DDBJ databases">
        <title>Genomic Encyclopedia of Type Strains, Phase IV (KMG-IV): sequencing the most valuable type-strain genomes for metagenomic binning, comparative biology and taxonomic classification.</title>
        <authorList>
            <person name="Goeker M."/>
        </authorList>
    </citation>
    <scope>NUCLEOTIDE SEQUENCE [LARGE SCALE GENOMIC DNA]</scope>
    <source>
        <strain evidence="12 13">DSM 23948</strain>
    </source>
</reference>
<dbReference type="InterPro" id="IPR024932">
    <property type="entry name" value="ApbE"/>
</dbReference>
<proteinExistence type="inferred from homology"/>
<keyword evidence="5 11" id="KW-0808">Transferase</keyword>
<evidence type="ECO:0000313" key="12">
    <source>
        <dbReference type="EMBL" id="MDQ0157607.1"/>
    </source>
</evidence>
<evidence type="ECO:0000256" key="4">
    <source>
        <dbReference type="ARBA" id="ARBA00022630"/>
    </source>
</evidence>
<dbReference type="RefSeq" id="WP_307152060.1">
    <property type="nucleotide sequence ID" value="NZ_JAUSTU010000032.1"/>
</dbReference>
<keyword evidence="7 11" id="KW-0274">FAD</keyword>
<evidence type="ECO:0000256" key="5">
    <source>
        <dbReference type="ARBA" id="ARBA00022679"/>
    </source>
</evidence>
<comment type="similarity">
    <text evidence="11">Belongs to the ApbE family.</text>
</comment>
<evidence type="ECO:0000256" key="6">
    <source>
        <dbReference type="ARBA" id="ARBA00022723"/>
    </source>
</evidence>
<evidence type="ECO:0000256" key="2">
    <source>
        <dbReference type="ARBA" id="ARBA00011955"/>
    </source>
</evidence>
<evidence type="ECO:0000256" key="3">
    <source>
        <dbReference type="ARBA" id="ARBA00016337"/>
    </source>
</evidence>
<evidence type="ECO:0000256" key="9">
    <source>
        <dbReference type="ARBA" id="ARBA00031306"/>
    </source>
</evidence>
<accession>A0ABT9V9K8</accession>
<comment type="catalytic activity">
    <reaction evidence="10 11">
        <text>L-threonyl-[protein] + FAD = FMN-L-threonyl-[protein] + AMP + H(+)</text>
        <dbReference type="Rhea" id="RHEA:36847"/>
        <dbReference type="Rhea" id="RHEA-COMP:11060"/>
        <dbReference type="Rhea" id="RHEA-COMP:11061"/>
        <dbReference type="ChEBI" id="CHEBI:15378"/>
        <dbReference type="ChEBI" id="CHEBI:30013"/>
        <dbReference type="ChEBI" id="CHEBI:57692"/>
        <dbReference type="ChEBI" id="CHEBI:74257"/>
        <dbReference type="ChEBI" id="CHEBI:456215"/>
        <dbReference type="EC" id="2.7.1.180"/>
    </reaction>
</comment>
<dbReference type="PANTHER" id="PTHR30040">
    <property type="entry name" value="THIAMINE BIOSYNTHESIS LIPOPROTEIN APBE"/>
    <property type="match status" value="1"/>
</dbReference>
<keyword evidence="8 11" id="KW-0460">Magnesium</keyword>
<comment type="caution">
    <text evidence="12">The sequence shown here is derived from an EMBL/GenBank/DDBJ whole genome shotgun (WGS) entry which is preliminary data.</text>
</comment>
<keyword evidence="13" id="KW-1185">Reference proteome</keyword>
<evidence type="ECO:0000256" key="11">
    <source>
        <dbReference type="PIRNR" id="PIRNR006268"/>
    </source>
</evidence>
<dbReference type="InterPro" id="IPR003374">
    <property type="entry name" value="ApbE-like_sf"/>
</dbReference>
<keyword evidence="6 11" id="KW-0479">Metal-binding</keyword>
<gene>
    <name evidence="12" type="ORF">J2S07_003952</name>
</gene>
<evidence type="ECO:0000256" key="8">
    <source>
        <dbReference type="ARBA" id="ARBA00022842"/>
    </source>
</evidence>
<dbReference type="Pfam" id="PF02424">
    <property type="entry name" value="ApbE"/>
    <property type="match status" value="1"/>
</dbReference>
<evidence type="ECO:0000256" key="7">
    <source>
        <dbReference type="ARBA" id="ARBA00022827"/>
    </source>
</evidence>
<evidence type="ECO:0000256" key="10">
    <source>
        <dbReference type="ARBA" id="ARBA00048540"/>
    </source>
</evidence>